<keyword evidence="3" id="KW-1185">Reference proteome</keyword>
<gene>
    <name evidence="2" type="ORF">SAMN05216225_101453</name>
</gene>
<dbReference type="OrthoDB" id="9788659at2"/>
<reference evidence="2 3" key="1">
    <citation type="submission" date="2016-11" db="EMBL/GenBank/DDBJ databases">
        <authorList>
            <person name="Jaros S."/>
            <person name="Januszkiewicz K."/>
            <person name="Wedrychowicz H."/>
        </authorList>
    </citation>
    <scope>NUCLEOTIDE SEQUENCE [LARGE SCALE GENOMIC DNA]</scope>
    <source>
        <strain evidence="2 3">IBRC-M 10683</strain>
    </source>
</reference>
<feature type="domain" description="Protein kinase" evidence="1">
    <location>
        <begin position="12"/>
        <end position="264"/>
    </location>
</feature>
<dbReference type="SUPFAM" id="SSF56112">
    <property type="entry name" value="Protein kinase-like (PK-like)"/>
    <property type="match status" value="1"/>
</dbReference>
<dbReference type="STRING" id="930117.SAMN05216225_101453"/>
<dbReference type="PROSITE" id="PS50011">
    <property type="entry name" value="PROTEIN_KINASE_DOM"/>
    <property type="match status" value="1"/>
</dbReference>
<dbReference type="Pfam" id="PF00069">
    <property type="entry name" value="Pkinase"/>
    <property type="match status" value="1"/>
</dbReference>
<dbReference type="GO" id="GO:0005737">
    <property type="term" value="C:cytoplasm"/>
    <property type="evidence" value="ECO:0007669"/>
    <property type="project" value="TreeGrafter"/>
</dbReference>
<keyword evidence="2" id="KW-0723">Serine/threonine-protein kinase</keyword>
<protein>
    <submittedName>
        <fullName evidence="2">NIMA (Never in mitosis gene a)-related kinase/serine/threonine protein kinase</fullName>
    </submittedName>
</protein>
<dbReference type="EMBL" id="FQVW01000014">
    <property type="protein sequence ID" value="SHG07106.1"/>
    <property type="molecule type" value="Genomic_DNA"/>
</dbReference>
<dbReference type="InterPro" id="IPR008271">
    <property type="entry name" value="Ser/Thr_kinase_AS"/>
</dbReference>
<dbReference type="InterPro" id="IPR011009">
    <property type="entry name" value="Kinase-like_dom_sf"/>
</dbReference>
<proteinExistence type="predicted"/>
<accession>A0A1M5GTP3</accession>
<dbReference type="Gene3D" id="1.10.510.10">
    <property type="entry name" value="Transferase(Phosphotransferase) domain 1"/>
    <property type="match status" value="1"/>
</dbReference>
<dbReference type="GO" id="GO:0005524">
    <property type="term" value="F:ATP binding"/>
    <property type="evidence" value="ECO:0007669"/>
    <property type="project" value="InterPro"/>
</dbReference>
<dbReference type="GO" id="GO:0004674">
    <property type="term" value="F:protein serine/threonine kinase activity"/>
    <property type="evidence" value="ECO:0007669"/>
    <property type="project" value="UniProtKB-KW"/>
</dbReference>
<evidence type="ECO:0000313" key="2">
    <source>
        <dbReference type="EMBL" id="SHG07106.1"/>
    </source>
</evidence>
<organism evidence="2 3">
    <name type="scientific">Ornithinibacillus halophilus</name>
    <dbReference type="NCBI Taxonomy" id="930117"/>
    <lineage>
        <taxon>Bacteria</taxon>
        <taxon>Bacillati</taxon>
        <taxon>Bacillota</taxon>
        <taxon>Bacilli</taxon>
        <taxon>Bacillales</taxon>
        <taxon>Bacillaceae</taxon>
        <taxon>Ornithinibacillus</taxon>
    </lineage>
</organism>
<dbReference type="PANTHER" id="PTHR44167:SF24">
    <property type="entry name" value="SERINE_THREONINE-PROTEIN KINASE CHK2"/>
    <property type="match status" value="1"/>
</dbReference>
<dbReference type="Proteomes" id="UP000183988">
    <property type="component" value="Unassembled WGS sequence"/>
</dbReference>
<dbReference type="PROSITE" id="PS00108">
    <property type="entry name" value="PROTEIN_KINASE_ST"/>
    <property type="match status" value="1"/>
</dbReference>
<name>A0A1M5GTP3_9BACI</name>
<keyword evidence="2" id="KW-0808">Transferase</keyword>
<evidence type="ECO:0000259" key="1">
    <source>
        <dbReference type="PROSITE" id="PS50011"/>
    </source>
</evidence>
<evidence type="ECO:0000313" key="3">
    <source>
        <dbReference type="Proteomes" id="UP000183988"/>
    </source>
</evidence>
<dbReference type="AlphaFoldDB" id="A0A1M5GTP3"/>
<keyword evidence="2" id="KW-0418">Kinase</keyword>
<dbReference type="PANTHER" id="PTHR44167">
    <property type="entry name" value="OVARIAN-SPECIFIC SERINE/THREONINE-PROTEIN KINASE LOK-RELATED"/>
    <property type="match status" value="1"/>
</dbReference>
<sequence>MRNLSYEAKHSYRIMKTIYETDDGTSAFYEAFDDIEKRKVGIKAVAVAPKDLQKAKSEALTLHRFATMSTSIPALYHTYYDQKQERFYLIMQLIEQGRTLEHMLQGTIPIHQSLQILIDLCDALIPLHQKKYQHRDLKPANIMVQNRNVYLIDFNLTSSKPFKGEGTTFYRSPEQDINSKGVGQDKTDIFSIGVIFYQMVTGHLPVRGQEYVPDRSGKKWRFFTKPIEKNKRVPQEISDLIEKCMQINPNDRPVNANELKRLLIQLKRRVR</sequence>
<dbReference type="SMART" id="SM00220">
    <property type="entry name" value="S_TKc"/>
    <property type="match status" value="1"/>
</dbReference>
<dbReference type="RefSeq" id="WP_072889792.1">
    <property type="nucleotide sequence ID" value="NZ_FQVW01000014.1"/>
</dbReference>
<dbReference type="InterPro" id="IPR000719">
    <property type="entry name" value="Prot_kinase_dom"/>
</dbReference>
<dbReference type="CDD" id="cd14014">
    <property type="entry name" value="STKc_PknB_like"/>
    <property type="match status" value="1"/>
</dbReference>